<dbReference type="EMBL" id="CAAKMV010000176">
    <property type="protein sequence ID" value="VIO63534.1"/>
    <property type="molecule type" value="Genomic_DNA"/>
</dbReference>
<organism evidence="3">
    <name type="scientific">Gibberella zeae</name>
    <name type="common">Wheat head blight fungus</name>
    <name type="synonym">Fusarium graminearum</name>
    <dbReference type="NCBI Taxonomy" id="5518"/>
    <lineage>
        <taxon>Eukaryota</taxon>
        <taxon>Fungi</taxon>
        <taxon>Dikarya</taxon>
        <taxon>Ascomycota</taxon>
        <taxon>Pezizomycotina</taxon>
        <taxon>Sordariomycetes</taxon>
        <taxon>Hypocreomycetidae</taxon>
        <taxon>Hypocreales</taxon>
        <taxon>Nectriaceae</taxon>
        <taxon>Fusarium</taxon>
    </lineage>
</organism>
<evidence type="ECO:0000256" key="1">
    <source>
        <dbReference type="SAM" id="Coils"/>
    </source>
</evidence>
<feature type="coiled-coil region" evidence="1">
    <location>
        <begin position="132"/>
        <end position="166"/>
    </location>
</feature>
<gene>
    <name evidence="3" type="ORF">FUG_LOCUS535103</name>
    <name evidence="2" type="ORF">MDCFG202_LOCUS17253</name>
</gene>
<accession>A0A4E9EK17</accession>
<dbReference type="AlphaFoldDB" id="A0A4E9EK17"/>
<dbReference type="EMBL" id="CAJPIJ010000047">
    <property type="protein sequence ID" value="CAG1964033.1"/>
    <property type="molecule type" value="Genomic_DNA"/>
</dbReference>
<sequence length="226" mass="25311">MNFLKKLQTTKAGNQHWNAVARRLGTAKKDIKQAEAHYQRAALHLATLQAEQRHAKKALHKKDAYVQQLGDDVNRDILDHINQTEVHCQNALLDDACLEIEVQEVRSADDETLTRLGTAQARLAAIHQMWQAKLDRQEAAQAQKNCEKLESQIRDLEMHRDVLADSRRATTDKTAMSAVKAQAEDWAGILDGVASPALHHSNPSHVSVVLKPRDMTSILLKVRLCG</sequence>
<keyword evidence="1" id="KW-0175">Coiled coil</keyword>
<reference evidence="2" key="2">
    <citation type="submission" date="2021-03" db="EMBL/GenBank/DDBJ databases">
        <authorList>
            <person name="Alouane T."/>
            <person name="Langin T."/>
            <person name="Bonhomme L."/>
        </authorList>
    </citation>
    <scope>NUCLEOTIDE SEQUENCE</scope>
    <source>
        <strain evidence="2">MDC_Fg202</strain>
    </source>
</reference>
<evidence type="ECO:0000313" key="2">
    <source>
        <dbReference type="EMBL" id="CAG1964033.1"/>
    </source>
</evidence>
<name>A0A4E9EK17_GIBZA</name>
<evidence type="ECO:0000313" key="3">
    <source>
        <dbReference type="EMBL" id="VIO63534.1"/>
    </source>
</evidence>
<dbReference type="Proteomes" id="UP000746612">
    <property type="component" value="Unassembled WGS sequence"/>
</dbReference>
<reference evidence="3" key="1">
    <citation type="submission" date="2019-04" db="EMBL/GenBank/DDBJ databases">
        <authorList>
            <person name="Melise S."/>
            <person name="Noan J."/>
            <person name="Okalmin O."/>
        </authorList>
    </citation>
    <scope>NUCLEOTIDE SEQUENCE</scope>
    <source>
        <strain evidence="3">FN9</strain>
    </source>
</reference>
<protein>
    <submittedName>
        <fullName evidence="3">Uncharacterized protein</fullName>
    </submittedName>
</protein>
<proteinExistence type="predicted"/>